<evidence type="ECO:0000256" key="1">
    <source>
        <dbReference type="SAM" id="SignalP"/>
    </source>
</evidence>
<sequence>MKKIIMFAILLASISSQSQTYVKVNAMTTLLTIPNVAIETKVGEKSTLNFDALGSFWQSVNGKPREFYTLTAEYRYHFKATDDGLYVGSHVGVSKYNFQKWNYLNTDNYEVGKGYFVGATLGYKAKLNDKFYLDCFLGGGWHQGFYKGYHISDGTRYDSAKNYNKSGEWFPYRGGVMISYKLN</sequence>
<protein>
    <submittedName>
        <fullName evidence="2">DUF3575 domain-containing protein</fullName>
    </submittedName>
</protein>
<proteinExistence type="predicted"/>
<keyword evidence="1" id="KW-0732">Signal</keyword>
<comment type="caution">
    <text evidence="2">The sequence shown here is derived from an EMBL/GenBank/DDBJ whole genome shotgun (WGS) entry which is preliminary data.</text>
</comment>
<accession>A0ABV4KHH6</accession>
<feature type="signal peptide" evidence="1">
    <location>
        <begin position="1"/>
        <end position="18"/>
    </location>
</feature>
<dbReference type="Pfam" id="PF12099">
    <property type="entry name" value="DUF3575"/>
    <property type="match status" value="1"/>
</dbReference>
<gene>
    <name evidence="2" type="ORF">QO192_11860</name>
</gene>
<keyword evidence="3" id="KW-1185">Reference proteome</keyword>
<name>A0ABV4KHH6_9FLAO</name>
<dbReference type="RefSeq" id="WP_026707277.1">
    <property type="nucleotide sequence ID" value="NZ_JASMRN010000009.1"/>
</dbReference>
<evidence type="ECO:0000313" key="3">
    <source>
        <dbReference type="Proteomes" id="UP001568894"/>
    </source>
</evidence>
<reference evidence="2 3" key="1">
    <citation type="submission" date="2023-05" db="EMBL/GenBank/DDBJ databases">
        <title>Adaptations of aquatic viruses from atmosphere-close ecosystems of the Central Arctic Ocean.</title>
        <authorList>
            <person name="Rahlff J."/>
            <person name="Holmfeldt K."/>
        </authorList>
    </citation>
    <scope>NUCLEOTIDE SEQUENCE [LARGE SCALE GENOMIC DNA]</scope>
    <source>
        <strain evidence="2 3">Arc14</strain>
    </source>
</reference>
<dbReference type="InterPro" id="IPR021958">
    <property type="entry name" value="DUF3575"/>
</dbReference>
<organism evidence="2 3">
    <name type="scientific">Flavobacterium frigidarium</name>
    <dbReference type="NCBI Taxonomy" id="99286"/>
    <lineage>
        <taxon>Bacteria</taxon>
        <taxon>Pseudomonadati</taxon>
        <taxon>Bacteroidota</taxon>
        <taxon>Flavobacteriia</taxon>
        <taxon>Flavobacteriales</taxon>
        <taxon>Flavobacteriaceae</taxon>
        <taxon>Flavobacterium</taxon>
    </lineage>
</organism>
<feature type="chain" id="PRO_5047498424" evidence="1">
    <location>
        <begin position="19"/>
        <end position="183"/>
    </location>
</feature>
<dbReference type="EMBL" id="JASMRN010000009">
    <property type="protein sequence ID" value="MEZ7515974.1"/>
    <property type="molecule type" value="Genomic_DNA"/>
</dbReference>
<dbReference type="Proteomes" id="UP001568894">
    <property type="component" value="Unassembled WGS sequence"/>
</dbReference>
<evidence type="ECO:0000313" key="2">
    <source>
        <dbReference type="EMBL" id="MEZ7515974.1"/>
    </source>
</evidence>